<accession>A0A1Y6D0L1</accession>
<evidence type="ECO:0000259" key="3">
    <source>
        <dbReference type="Pfam" id="PF26078"/>
    </source>
</evidence>
<evidence type="ECO:0000313" key="5">
    <source>
        <dbReference type="EMBL" id="SMF94363.1"/>
    </source>
</evidence>
<dbReference type="InterPro" id="IPR058531">
    <property type="entry name" value="Baseplate_J_M"/>
</dbReference>
<keyword evidence="6" id="KW-1185">Reference proteome</keyword>
<name>A0A1Y6D0L1_9GAMM</name>
<evidence type="ECO:0000256" key="1">
    <source>
        <dbReference type="ARBA" id="ARBA00038087"/>
    </source>
</evidence>
<feature type="domain" description="Baseplate J-like C-terminal" evidence="4">
    <location>
        <begin position="273"/>
        <end position="349"/>
    </location>
</feature>
<gene>
    <name evidence="5" type="ORF">SAMN02949497_1674</name>
</gene>
<reference evidence="5 6" key="1">
    <citation type="submission" date="2016-12" db="EMBL/GenBank/DDBJ databases">
        <authorList>
            <person name="Song W.-J."/>
            <person name="Kurnit D.M."/>
        </authorList>
    </citation>
    <scope>NUCLEOTIDE SEQUENCE [LARGE SCALE GENOMIC DNA]</scope>
    <source>
        <strain evidence="5 6">175</strain>
    </source>
</reference>
<dbReference type="InterPro" id="IPR052399">
    <property type="entry name" value="Phage_Baseplate_Assmbl_Protein"/>
</dbReference>
<dbReference type="Pfam" id="PF04865">
    <property type="entry name" value="Baseplate_J"/>
    <property type="match status" value="1"/>
</dbReference>
<dbReference type="InterPro" id="IPR006949">
    <property type="entry name" value="Barrel_Baseplate_J-like"/>
</dbReference>
<sequence>MPWSRPSLPDLLARCRGFMASRLQGADPALRRSSNRVLADLNAGASHEMHGHLAWVGRQILAITADPDWLDYHGREWIGPRTPASQAQGGVRITGTDGGVAPAGTVWRRADGATYTQDADATIAGGIATGALTAVDYGASTNVDAGAVLTIANPIPGINSSAAVAAGGLYGGSDAESDAAYLARILDRKQRPPEGGSAADYVRWAKLVPGVTRVWVTNEMGAGTVVVRFVRDGDPSIFPNEASLDDVRAAIAPRAPFPSDWYVYAPTPQAIPFSIWLSPSTAALRAAIQAELADLFVREGVPAGTIPWSHLVESIGFAVGSGDFRLLSPVDDIVLATGRMPVLGDFTWT</sequence>
<dbReference type="AlphaFoldDB" id="A0A1Y6D0L1"/>
<feature type="domain" description="Baseplate J-like central" evidence="3">
    <location>
        <begin position="193"/>
        <end position="257"/>
    </location>
</feature>
<evidence type="ECO:0000313" key="6">
    <source>
        <dbReference type="Proteomes" id="UP000192923"/>
    </source>
</evidence>
<dbReference type="Pfam" id="PF26078">
    <property type="entry name" value="Baseplate_J_M"/>
    <property type="match status" value="1"/>
</dbReference>
<evidence type="ECO:0000259" key="4">
    <source>
        <dbReference type="Pfam" id="PF26079"/>
    </source>
</evidence>
<dbReference type="RefSeq" id="WP_176225144.1">
    <property type="nucleotide sequence ID" value="NZ_FXAM01000001.1"/>
</dbReference>
<dbReference type="PANTHER" id="PTHR37829:SF3">
    <property type="entry name" value="PROTEIN JAYE-RELATED"/>
    <property type="match status" value="1"/>
</dbReference>
<organism evidence="5 6">
    <name type="scientific">Methylomagnum ishizawai</name>
    <dbReference type="NCBI Taxonomy" id="1760988"/>
    <lineage>
        <taxon>Bacteria</taxon>
        <taxon>Pseudomonadati</taxon>
        <taxon>Pseudomonadota</taxon>
        <taxon>Gammaproteobacteria</taxon>
        <taxon>Methylococcales</taxon>
        <taxon>Methylococcaceae</taxon>
        <taxon>Methylomagnum</taxon>
    </lineage>
</organism>
<dbReference type="PANTHER" id="PTHR37829">
    <property type="entry name" value="PHAGE-LIKE ELEMENT PBSX PROTEIN XKDT"/>
    <property type="match status" value="1"/>
</dbReference>
<dbReference type="Pfam" id="PF26079">
    <property type="entry name" value="Baseplate_J_C"/>
    <property type="match status" value="1"/>
</dbReference>
<proteinExistence type="inferred from homology"/>
<comment type="similarity">
    <text evidence="1">Belongs to the Mu gp47/PBSX XkdT family.</text>
</comment>
<protein>
    <submittedName>
        <fullName evidence="5">Uncharacterized phage protein gp47/JayE</fullName>
    </submittedName>
</protein>
<feature type="domain" description="Baseplate protein J-like barrel" evidence="2">
    <location>
        <begin position="91"/>
        <end position="167"/>
    </location>
</feature>
<dbReference type="InterPro" id="IPR058530">
    <property type="entry name" value="Baseplate_J-like_C"/>
</dbReference>
<dbReference type="STRING" id="1760988.SAMN02949497_1674"/>
<evidence type="ECO:0000259" key="2">
    <source>
        <dbReference type="Pfam" id="PF04865"/>
    </source>
</evidence>
<dbReference type="EMBL" id="FXAM01000001">
    <property type="protein sequence ID" value="SMF94363.1"/>
    <property type="molecule type" value="Genomic_DNA"/>
</dbReference>
<dbReference type="Proteomes" id="UP000192923">
    <property type="component" value="Unassembled WGS sequence"/>
</dbReference>